<dbReference type="EC" id="1.8.3.2" evidence="7"/>
<dbReference type="PROSITE" id="PS51324">
    <property type="entry name" value="ERV_ALR"/>
    <property type="match status" value="1"/>
</dbReference>
<dbReference type="PANTHER" id="PTHR22897">
    <property type="entry name" value="QUIESCIN Q6-RELATED SULFHYDRYL OXIDASE"/>
    <property type="match status" value="1"/>
</dbReference>
<dbReference type="Pfam" id="PF04777">
    <property type="entry name" value="Evr1_Alr"/>
    <property type="match status" value="1"/>
</dbReference>
<sequence>METKKHDKPFMTPYPLSISLLNRYYYYYSSISLAHTNRCPSILPSSANSEYRCRRAKDNLSLHFHVTPPLSSPSCHASERRIAFGLVPPPPPQPACYYATADCFNVFYHESRTPMVVRQRSVIFLFLLSVCFAPSAAIESLYAAGDNVLELDVDTFNATVYNQVGHLPGCVYFKHNSKSKADGERYKGDKYNVDRLTLDVAKLVHDDWMKQRPSEWPSFDYIDNSATLQDLWNSADPSALYIALLAENEPAEVGWATLIGFANDKRIRVAVASPSHPLLSRLNQDGSNAKLHIFKKGSDAPLASSGDTVTWEEIRAKITDLLEQTSAQQQAPAPVINGGSAAALVPVNFDQYKVQLLDLKSALGYMLYYEIARKNVIEGDNLAALKGWMHVLKKYVPGTTPIRRLFYRLDEWLQLQMSPISSEQWTAKVNEIQDALGHPLPVNATWVACKGSKSYLRGYTCGLWTLMHTVTVEAYKQDGQNPQFKPVIDVLEPFHQFIFHFLSCSECAKNFDKLTQNNHLTQVTRAEDVILWPWRGHNNVNKRLSGAAGDDPSFPKRQFPPKEICHECVDDSGNYDEAKVLNFMIRYYADIRTDEMANEYKMSEFDDGKLQKVAIKHLNPKFAAVAEKVDRLEEAEKRLQEIDASPQRRWKSLDAQHMGDFERPPSAYGSFFFIWLVIAALALLVMYIKYRQNRSKFWKTFYYYNDYKLCPWSGPSTATRKYIA</sequence>
<dbReference type="SUPFAM" id="SSF69000">
    <property type="entry name" value="FAD-dependent thiol oxidase"/>
    <property type="match status" value="1"/>
</dbReference>
<dbReference type="Pfam" id="PF18371">
    <property type="entry name" value="FAD_SOX"/>
    <property type="match status" value="1"/>
</dbReference>
<dbReference type="GO" id="GO:0003756">
    <property type="term" value="F:protein disulfide isomerase activity"/>
    <property type="evidence" value="ECO:0007669"/>
    <property type="project" value="TreeGrafter"/>
</dbReference>
<evidence type="ECO:0000256" key="7">
    <source>
        <dbReference type="RuleBase" id="RU371123"/>
    </source>
</evidence>
<dbReference type="GO" id="GO:0000139">
    <property type="term" value="C:Golgi membrane"/>
    <property type="evidence" value="ECO:0007669"/>
    <property type="project" value="TreeGrafter"/>
</dbReference>
<name>A0A1I7XWE0_9BILA</name>
<dbReference type="GO" id="GO:0005615">
    <property type="term" value="C:extracellular space"/>
    <property type="evidence" value="ECO:0007669"/>
    <property type="project" value="TreeGrafter"/>
</dbReference>
<keyword evidence="5 7" id="KW-0560">Oxidoreductase</keyword>
<feature type="transmembrane region" description="Helical" evidence="7">
    <location>
        <begin position="667"/>
        <end position="688"/>
    </location>
</feature>
<dbReference type="InterPro" id="IPR039798">
    <property type="entry name" value="Sulfhydryl_oxidase"/>
</dbReference>
<keyword evidence="6" id="KW-1015">Disulfide bond</keyword>
<accession>A0A1I7XWE0</accession>
<evidence type="ECO:0000256" key="6">
    <source>
        <dbReference type="ARBA" id="ARBA00023157"/>
    </source>
</evidence>
<dbReference type="Gene3D" id="1.20.120.310">
    <property type="entry name" value="ERV/ALR sulfhydryl oxidase domain"/>
    <property type="match status" value="1"/>
</dbReference>
<keyword evidence="3" id="KW-0732">Signal</keyword>
<dbReference type="InterPro" id="IPR042568">
    <property type="entry name" value="QSOX_FAD-bd_sf"/>
</dbReference>
<feature type="transmembrane region" description="Helical" evidence="7">
    <location>
        <begin position="122"/>
        <end position="144"/>
    </location>
</feature>
<evidence type="ECO:0000259" key="8">
    <source>
        <dbReference type="PROSITE" id="PS51324"/>
    </source>
</evidence>
<dbReference type="PANTHER" id="PTHR22897:SF26">
    <property type="entry name" value="SULFHYDRYL OXIDASE"/>
    <property type="match status" value="1"/>
</dbReference>
<reference evidence="10" key="1">
    <citation type="submission" date="2016-11" db="UniProtKB">
        <authorList>
            <consortium name="WormBaseParasite"/>
        </authorList>
    </citation>
    <scope>IDENTIFICATION</scope>
</reference>
<evidence type="ECO:0000256" key="5">
    <source>
        <dbReference type="ARBA" id="ARBA00023002"/>
    </source>
</evidence>
<keyword evidence="2 7" id="KW-0285">Flavoprotein</keyword>
<evidence type="ECO:0000256" key="3">
    <source>
        <dbReference type="ARBA" id="ARBA00022729"/>
    </source>
</evidence>
<organism evidence="9 10">
    <name type="scientific">Steinernema glaseri</name>
    <dbReference type="NCBI Taxonomy" id="37863"/>
    <lineage>
        <taxon>Eukaryota</taxon>
        <taxon>Metazoa</taxon>
        <taxon>Ecdysozoa</taxon>
        <taxon>Nematoda</taxon>
        <taxon>Chromadorea</taxon>
        <taxon>Rhabditida</taxon>
        <taxon>Tylenchina</taxon>
        <taxon>Panagrolaimomorpha</taxon>
        <taxon>Strongyloidoidea</taxon>
        <taxon>Steinernematidae</taxon>
        <taxon>Steinernema</taxon>
    </lineage>
</organism>
<protein>
    <recommendedName>
        <fullName evidence="7">Sulfhydryl oxidase</fullName>
        <ecNumber evidence="7">1.8.3.2</ecNumber>
    </recommendedName>
</protein>
<dbReference type="Proteomes" id="UP000095287">
    <property type="component" value="Unplaced"/>
</dbReference>
<dbReference type="WBParaSite" id="L893_g10145.t1">
    <property type="protein sequence ID" value="L893_g10145.t1"/>
    <property type="gene ID" value="L893_g10145"/>
</dbReference>
<keyword evidence="7" id="KW-1133">Transmembrane helix</keyword>
<evidence type="ECO:0000313" key="9">
    <source>
        <dbReference type="Proteomes" id="UP000095287"/>
    </source>
</evidence>
<comment type="catalytic activity">
    <reaction evidence="7">
        <text>2 R'C(R)SH + O2 = R'C(R)S-S(R)CR' + H2O2</text>
        <dbReference type="Rhea" id="RHEA:17357"/>
        <dbReference type="ChEBI" id="CHEBI:15379"/>
        <dbReference type="ChEBI" id="CHEBI:16240"/>
        <dbReference type="ChEBI" id="CHEBI:16520"/>
        <dbReference type="ChEBI" id="CHEBI:17412"/>
        <dbReference type="EC" id="1.8.3.2"/>
    </reaction>
</comment>
<evidence type="ECO:0000256" key="2">
    <source>
        <dbReference type="ARBA" id="ARBA00022630"/>
    </source>
</evidence>
<evidence type="ECO:0000313" key="10">
    <source>
        <dbReference type="WBParaSite" id="L893_g10145.t1"/>
    </source>
</evidence>
<dbReference type="InterPro" id="IPR017905">
    <property type="entry name" value="ERV/ALR_sulphydryl_oxidase"/>
</dbReference>
<dbReference type="GO" id="GO:0006457">
    <property type="term" value="P:protein folding"/>
    <property type="evidence" value="ECO:0007669"/>
    <property type="project" value="TreeGrafter"/>
</dbReference>
<dbReference type="AlphaFoldDB" id="A0A1I7XWE0"/>
<proteinExistence type="predicted"/>
<comment type="cofactor">
    <cofactor evidence="1 7">
        <name>FAD</name>
        <dbReference type="ChEBI" id="CHEBI:57692"/>
    </cofactor>
</comment>
<keyword evidence="4 7" id="KW-0274">FAD</keyword>
<evidence type="ECO:0000256" key="4">
    <source>
        <dbReference type="ARBA" id="ARBA00022827"/>
    </source>
</evidence>
<keyword evidence="9" id="KW-1185">Reference proteome</keyword>
<keyword evidence="7" id="KW-0472">Membrane</keyword>
<feature type="domain" description="ERV/ALR sulfhydryl oxidase" evidence="8">
    <location>
        <begin position="452"/>
        <end position="558"/>
    </location>
</feature>
<dbReference type="InterPro" id="IPR036774">
    <property type="entry name" value="ERV/ALR_sulphydryl_oxid_sf"/>
</dbReference>
<comment type="caution">
    <text evidence="7">Lacks conserved residue(s) required for the propagation of feature annotation.</text>
</comment>
<dbReference type="GO" id="GO:0016971">
    <property type="term" value="F:flavin-dependent sulfhydryl oxidase activity"/>
    <property type="evidence" value="ECO:0007669"/>
    <property type="project" value="InterPro"/>
</dbReference>
<dbReference type="InterPro" id="IPR040986">
    <property type="entry name" value="QSOX_FAD-bd_dom"/>
</dbReference>
<evidence type="ECO:0000256" key="1">
    <source>
        <dbReference type="ARBA" id="ARBA00001974"/>
    </source>
</evidence>
<keyword evidence="7" id="KW-0812">Transmembrane</keyword>
<dbReference type="Gene3D" id="1.20.120.1960">
    <property type="entry name" value="QSOX sulfhydryl oxidase domain"/>
    <property type="match status" value="1"/>
</dbReference>